<evidence type="ECO:0000256" key="2">
    <source>
        <dbReference type="SAM" id="MobiDB-lite"/>
    </source>
</evidence>
<feature type="region of interest" description="Disordered" evidence="2">
    <location>
        <begin position="356"/>
        <end position="538"/>
    </location>
</feature>
<evidence type="ECO:0000313" key="6">
    <source>
        <dbReference type="Proteomes" id="UP000770661"/>
    </source>
</evidence>
<organism evidence="5 6">
    <name type="scientific">Chionoecetes opilio</name>
    <name type="common">Atlantic snow crab</name>
    <name type="synonym">Cancer opilio</name>
    <dbReference type="NCBI Taxonomy" id="41210"/>
    <lineage>
        <taxon>Eukaryota</taxon>
        <taxon>Metazoa</taxon>
        <taxon>Ecdysozoa</taxon>
        <taxon>Arthropoda</taxon>
        <taxon>Crustacea</taxon>
        <taxon>Multicrustacea</taxon>
        <taxon>Malacostraca</taxon>
        <taxon>Eumalacostraca</taxon>
        <taxon>Eucarida</taxon>
        <taxon>Decapoda</taxon>
        <taxon>Pleocyemata</taxon>
        <taxon>Brachyura</taxon>
        <taxon>Eubrachyura</taxon>
        <taxon>Majoidea</taxon>
        <taxon>Majidae</taxon>
        <taxon>Chionoecetes</taxon>
    </lineage>
</organism>
<evidence type="ECO:0000256" key="4">
    <source>
        <dbReference type="SAM" id="SignalP"/>
    </source>
</evidence>
<dbReference type="GO" id="GO:0004969">
    <property type="term" value="F:histamine receptor activity"/>
    <property type="evidence" value="ECO:0007669"/>
    <property type="project" value="InterPro"/>
</dbReference>
<keyword evidence="1" id="KW-0597">Phosphoprotein</keyword>
<dbReference type="EMBL" id="JACEEZ010004593">
    <property type="protein sequence ID" value="KAG0726333.1"/>
    <property type="molecule type" value="Genomic_DNA"/>
</dbReference>
<sequence length="538" mass="59038">MTFNRVIVVVVEVATLSAVEANELLHPFSEPCHQLKHNTTLHCDVTDNTKQYEVDNFRWNDIRKFIIRNANHLVLDEPLCSNHTKEVEIHNADSVTTKQGTQDCGQQLVLHSSTGVTINHGVDDVKMFSSEAHKVILPRVNGLVLQDSRIEEVAVAVNKNLSMTDSTIEVVTRLVMDESSSLSMEDSELGRVVGFIYNSTKMSTLMNVMVERVGPGGFKVLSGRLTLDNSTLSRVASMGMQVMNGATLILRDCEIEATVFDSILVNEGNIYFKNVTIGQEQGIFLTFLNITVPLYPLAFMSNCPGVPIVGIAIGMVVSLILGALIAFVLIAFMMRHRAATRCKADVIQLHNIEHNTPQGATNYNMDKPTSPPLPLHSLATAPKAHTTPQIAPTERAPKPPPPKRSPAPLPRESLPQGKKYEPSAKPSPVTLPPTPRDQGKAAKDDERNVLPSPPPPPPLSPTADDEELYDDVQNASRPKSSLMASMKMKLPSMTHRFQSSPPPPLSPTTDDEELYDDVQNASKPKSSLMASMKMKLRP</sequence>
<feature type="transmembrane region" description="Helical" evidence="3">
    <location>
        <begin position="308"/>
        <end position="333"/>
    </location>
</feature>
<feature type="compositionally biased region" description="Polar residues" evidence="2">
    <location>
        <begin position="473"/>
        <end position="483"/>
    </location>
</feature>
<dbReference type="AlphaFoldDB" id="A0A8J5CMW4"/>
<protein>
    <submittedName>
        <fullName evidence="5">Uncharacterized protein</fullName>
    </submittedName>
</protein>
<feature type="compositionally biased region" description="Basic and acidic residues" evidence="2">
    <location>
        <begin position="437"/>
        <end position="448"/>
    </location>
</feature>
<comment type="caution">
    <text evidence="5">The sequence shown here is derived from an EMBL/GenBank/DDBJ whole genome shotgun (WGS) entry which is preliminary data.</text>
</comment>
<feature type="compositionally biased region" description="Pro residues" evidence="2">
    <location>
        <begin position="451"/>
        <end position="460"/>
    </location>
</feature>
<dbReference type="OrthoDB" id="6372428at2759"/>
<keyword evidence="3" id="KW-0812">Transmembrane</keyword>
<gene>
    <name evidence="5" type="ORF">GWK47_004354</name>
</gene>
<feature type="signal peptide" evidence="4">
    <location>
        <begin position="1"/>
        <end position="21"/>
    </location>
</feature>
<feature type="compositionally biased region" description="Pro residues" evidence="2">
    <location>
        <begin position="398"/>
        <end position="409"/>
    </location>
</feature>
<reference evidence="5" key="1">
    <citation type="submission" date="2020-07" db="EMBL/GenBank/DDBJ databases">
        <title>The High-quality genome of the commercially important snow crab, Chionoecetes opilio.</title>
        <authorList>
            <person name="Jeong J.-H."/>
            <person name="Ryu S."/>
        </authorList>
    </citation>
    <scope>NUCLEOTIDE SEQUENCE</scope>
    <source>
        <strain evidence="5">MADBK_172401_WGS</strain>
        <tissue evidence="5">Digestive gland</tissue>
    </source>
</reference>
<feature type="compositionally biased region" description="Polar residues" evidence="2">
    <location>
        <begin position="519"/>
        <end position="529"/>
    </location>
</feature>
<evidence type="ECO:0000313" key="5">
    <source>
        <dbReference type="EMBL" id="KAG0726333.1"/>
    </source>
</evidence>
<dbReference type="Proteomes" id="UP000770661">
    <property type="component" value="Unassembled WGS sequence"/>
</dbReference>
<dbReference type="PRINTS" id="PR01471">
    <property type="entry name" value="HISTAMINEH3R"/>
</dbReference>
<evidence type="ECO:0000256" key="1">
    <source>
        <dbReference type="ARBA" id="ARBA00022553"/>
    </source>
</evidence>
<evidence type="ECO:0000256" key="3">
    <source>
        <dbReference type="SAM" id="Phobius"/>
    </source>
</evidence>
<dbReference type="InterPro" id="IPR003980">
    <property type="entry name" value="Histamine_H3_rcpt"/>
</dbReference>
<keyword evidence="4" id="KW-0732">Signal</keyword>
<accession>A0A8J5CMW4</accession>
<feature type="chain" id="PRO_5035220600" evidence="4">
    <location>
        <begin position="22"/>
        <end position="538"/>
    </location>
</feature>
<keyword evidence="3" id="KW-1133">Transmembrane helix</keyword>
<keyword evidence="6" id="KW-1185">Reference proteome</keyword>
<name>A0A8J5CMW4_CHIOP</name>
<dbReference type="GO" id="GO:0016020">
    <property type="term" value="C:membrane"/>
    <property type="evidence" value="ECO:0007669"/>
    <property type="project" value="InterPro"/>
</dbReference>
<proteinExistence type="predicted"/>
<keyword evidence="3" id="KW-0472">Membrane</keyword>